<dbReference type="EMBL" id="JAWHQM010000034">
    <property type="protein sequence ID" value="KAK5633618.1"/>
    <property type="molecule type" value="Genomic_DNA"/>
</dbReference>
<proteinExistence type="predicted"/>
<sequence>MELVRPISKMPSLLCRVSFKKRLQETGAIESLREGRPDRFPLQVVQDVVNDLLRTWKIEGELQKIDRILGDEISQFKNQLNIHEVAIIACCQVMSYDRVREQLILIRPSNEPPELTQPKVKAWIQCIFQCERAKDSLFTKVERAAIIQLLHAVLPARSEKFPNVWKLLRAIGDDRVQELFPMAFVQKALLYSDYWDRLRDELETLQRSRRWLEAF</sequence>
<reference evidence="1 2" key="1">
    <citation type="submission" date="2023-10" db="EMBL/GenBank/DDBJ databases">
        <title>Draft genome sequence of Xylaria bambusicola isolate GMP-LS, the root and basal stem rot pathogen of sugarcane in Indonesia.</title>
        <authorList>
            <person name="Selvaraj P."/>
            <person name="Muralishankar V."/>
            <person name="Muruganantham S."/>
            <person name="Sp S."/>
            <person name="Haryani S."/>
            <person name="Lau K.J.X."/>
            <person name="Naqvi N.I."/>
        </authorList>
    </citation>
    <scope>NUCLEOTIDE SEQUENCE [LARGE SCALE GENOMIC DNA]</scope>
    <source>
        <strain evidence="1">GMP-LS</strain>
    </source>
</reference>
<accession>A0AAN7UUT0</accession>
<protein>
    <submittedName>
        <fullName evidence="1">Uncharacterized protein</fullName>
    </submittedName>
</protein>
<keyword evidence="2" id="KW-1185">Reference proteome</keyword>
<dbReference type="Proteomes" id="UP001305414">
    <property type="component" value="Unassembled WGS sequence"/>
</dbReference>
<gene>
    <name evidence="1" type="ORF">RRF57_009332</name>
</gene>
<comment type="caution">
    <text evidence="1">The sequence shown here is derived from an EMBL/GenBank/DDBJ whole genome shotgun (WGS) entry which is preliminary data.</text>
</comment>
<evidence type="ECO:0000313" key="1">
    <source>
        <dbReference type="EMBL" id="KAK5633618.1"/>
    </source>
</evidence>
<name>A0AAN7UUT0_9PEZI</name>
<organism evidence="1 2">
    <name type="scientific">Xylaria bambusicola</name>
    <dbReference type="NCBI Taxonomy" id="326684"/>
    <lineage>
        <taxon>Eukaryota</taxon>
        <taxon>Fungi</taxon>
        <taxon>Dikarya</taxon>
        <taxon>Ascomycota</taxon>
        <taxon>Pezizomycotina</taxon>
        <taxon>Sordariomycetes</taxon>
        <taxon>Xylariomycetidae</taxon>
        <taxon>Xylariales</taxon>
        <taxon>Xylariaceae</taxon>
        <taxon>Xylaria</taxon>
    </lineage>
</organism>
<evidence type="ECO:0000313" key="2">
    <source>
        <dbReference type="Proteomes" id="UP001305414"/>
    </source>
</evidence>
<dbReference type="AlphaFoldDB" id="A0AAN7UUT0"/>